<evidence type="ECO:0000256" key="4">
    <source>
        <dbReference type="ARBA" id="ARBA00022692"/>
    </source>
</evidence>
<dbReference type="EMBL" id="CP002105">
    <property type="protein sequence ID" value="ADL13281.1"/>
    <property type="molecule type" value="Genomic_DNA"/>
</dbReference>
<dbReference type="PANTHER" id="PTHR42920">
    <property type="entry name" value="OS03G0707200 PROTEIN-RELATED"/>
    <property type="match status" value="1"/>
</dbReference>
<comment type="subcellular location">
    <subcellularLocation>
        <location evidence="1">Cell membrane</location>
        <topology evidence="1">Multi-pass membrane protein</topology>
    </subcellularLocation>
</comment>
<dbReference type="GO" id="GO:0005886">
    <property type="term" value="C:plasma membrane"/>
    <property type="evidence" value="ECO:0007669"/>
    <property type="project" value="UniProtKB-SubCell"/>
</dbReference>
<dbReference type="AlphaFoldDB" id="D9QRZ0"/>
<dbReference type="RefSeq" id="WP_013278726.1">
    <property type="nucleotide sequence ID" value="NC_014378.1"/>
</dbReference>
<reference evidence="9 10" key="1">
    <citation type="journal article" date="2010" name="Stand. Genomic Sci.">
        <title>Complete genome sequence of Acetohalobium arabaticum type strain (Z-7288).</title>
        <authorList>
            <person name="Sikorski J."/>
            <person name="Lapidus A."/>
            <person name="Chertkov O."/>
            <person name="Lucas S."/>
            <person name="Copeland A."/>
            <person name="Glavina Del Rio T."/>
            <person name="Nolan M."/>
            <person name="Tice H."/>
            <person name="Cheng J.F."/>
            <person name="Han C."/>
            <person name="Brambilla E."/>
            <person name="Pitluck S."/>
            <person name="Liolios K."/>
            <person name="Ivanova N."/>
            <person name="Mavromatis K."/>
            <person name="Mikhailova N."/>
            <person name="Pati A."/>
            <person name="Bruce D."/>
            <person name="Detter C."/>
            <person name="Tapia R."/>
            <person name="Goodwin L."/>
            <person name="Chen A."/>
            <person name="Palaniappan K."/>
            <person name="Land M."/>
            <person name="Hauser L."/>
            <person name="Chang Y.J."/>
            <person name="Jeffries C.D."/>
            <person name="Rohde M."/>
            <person name="Goker M."/>
            <person name="Spring S."/>
            <person name="Woyke T."/>
            <person name="Bristow J."/>
            <person name="Eisen J.A."/>
            <person name="Markowitz V."/>
            <person name="Hugenholtz P."/>
            <person name="Kyrpides N.C."/>
            <person name="Klenk H.P."/>
        </authorList>
    </citation>
    <scope>NUCLEOTIDE SEQUENCE [LARGE SCALE GENOMIC DNA]</scope>
    <source>
        <strain evidence="10">ATCC 49924 / DSM 5501 / Z-7288</strain>
    </source>
</reference>
<evidence type="ECO:0000256" key="7">
    <source>
        <dbReference type="SAM" id="Phobius"/>
    </source>
</evidence>
<keyword evidence="6 7" id="KW-0472">Membrane</keyword>
<feature type="transmembrane region" description="Helical" evidence="7">
    <location>
        <begin position="214"/>
        <end position="233"/>
    </location>
</feature>
<name>D9QRZ0_ACEAZ</name>
<keyword evidence="4 7" id="KW-0812">Transmembrane</keyword>
<evidence type="ECO:0000256" key="3">
    <source>
        <dbReference type="ARBA" id="ARBA00022475"/>
    </source>
</evidence>
<keyword evidence="3" id="KW-1003">Cell membrane</keyword>
<dbReference type="InterPro" id="IPR037185">
    <property type="entry name" value="EmrE-like"/>
</dbReference>
<feature type="domain" description="EamA" evidence="8">
    <location>
        <begin position="153"/>
        <end position="285"/>
    </location>
</feature>
<gene>
    <name evidence="9" type="ordered locus">Acear_1776</name>
</gene>
<dbReference type="OrthoDB" id="9804865at2"/>
<feature type="transmembrane region" description="Helical" evidence="7">
    <location>
        <begin position="151"/>
        <end position="171"/>
    </location>
</feature>
<dbReference type="eggNOG" id="COG0697">
    <property type="taxonomic scope" value="Bacteria"/>
</dbReference>
<dbReference type="InterPro" id="IPR051258">
    <property type="entry name" value="Diverse_Substrate_Transporter"/>
</dbReference>
<evidence type="ECO:0000313" key="9">
    <source>
        <dbReference type="EMBL" id="ADL13281.1"/>
    </source>
</evidence>
<proteinExistence type="inferred from homology"/>
<dbReference type="PANTHER" id="PTHR42920:SF5">
    <property type="entry name" value="EAMA DOMAIN-CONTAINING PROTEIN"/>
    <property type="match status" value="1"/>
</dbReference>
<dbReference type="KEGG" id="aar:Acear_1776"/>
<keyword evidence="5 7" id="KW-1133">Transmembrane helix</keyword>
<organism evidence="9 10">
    <name type="scientific">Acetohalobium arabaticum (strain ATCC 49924 / DSM 5501 / Z-7288)</name>
    <dbReference type="NCBI Taxonomy" id="574087"/>
    <lineage>
        <taxon>Bacteria</taxon>
        <taxon>Bacillati</taxon>
        <taxon>Bacillota</taxon>
        <taxon>Clostridia</taxon>
        <taxon>Halanaerobiales</taxon>
        <taxon>Halobacteroidaceae</taxon>
        <taxon>Acetohalobium</taxon>
    </lineage>
</organism>
<feature type="transmembrane region" description="Helical" evidence="7">
    <location>
        <begin position="270"/>
        <end position="288"/>
    </location>
</feature>
<feature type="domain" description="EamA" evidence="8">
    <location>
        <begin position="14"/>
        <end position="144"/>
    </location>
</feature>
<evidence type="ECO:0000256" key="2">
    <source>
        <dbReference type="ARBA" id="ARBA00007362"/>
    </source>
</evidence>
<feature type="transmembrane region" description="Helical" evidence="7">
    <location>
        <begin position="128"/>
        <end position="145"/>
    </location>
</feature>
<evidence type="ECO:0000256" key="1">
    <source>
        <dbReference type="ARBA" id="ARBA00004651"/>
    </source>
</evidence>
<evidence type="ECO:0000259" key="8">
    <source>
        <dbReference type="Pfam" id="PF00892"/>
    </source>
</evidence>
<feature type="transmembrane region" description="Helical" evidence="7">
    <location>
        <begin position="17"/>
        <end position="37"/>
    </location>
</feature>
<dbReference type="InterPro" id="IPR000620">
    <property type="entry name" value="EamA_dom"/>
</dbReference>
<evidence type="ECO:0000313" key="10">
    <source>
        <dbReference type="Proteomes" id="UP000001661"/>
    </source>
</evidence>
<feature type="transmembrane region" description="Helical" evidence="7">
    <location>
        <begin position="183"/>
        <end position="202"/>
    </location>
</feature>
<sequence length="298" mass="32967">MEEYEEVSFKKRIKADLALLFVVFVWGTTFAIMKGVFDIVTPFYFLTLRFWTAVIVLVLIFHRRLKKLDWETIKLGSFVGIFLFGGFAFQVVGLNYTTASKAGFLTGLSVVIVPILSAIILKKIPSMLTVIGVTLATIGLGLLSFNGEFIFNFGDFLVFLCAVSLAVYILLVGKYVQQKDSILLTIVQITTVALLSGFSSLVEGSFEVVLQPELWGAVVYMAFFATTLALVVQNKAQEFTTPTRTAIIFSMEPVFAAVFAYFYLGEVISVNSYWGGLLIVVGMIIAELKLSKPKEEAV</sequence>
<evidence type="ECO:0000256" key="5">
    <source>
        <dbReference type="ARBA" id="ARBA00022989"/>
    </source>
</evidence>
<dbReference type="HOGENOM" id="CLU_033863_21_3_9"/>
<keyword evidence="10" id="KW-1185">Reference proteome</keyword>
<accession>D9QRZ0</accession>
<evidence type="ECO:0000256" key="6">
    <source>
        <dbReference type="ARBA" id="ARBA00023136"/>
    </source>
</evidence>
<dbReference type="Proteomes" id="UP000001661">
    <property type="component" value="Chromosome"/>
</dbReference>
<protein>
    <recommendedName>
        <fullName evidence="8">EamA domain-containing protein</fullName>
    </recommendedName>
</protein>
<feature type="transmembrane region" description="Helical" evidence="7">
    <location>
        <begin position="245"/>
        <end position="264"/>
    </location>
</feature>
<comment type="similarity">
    <text evidence="2">Belongs to the EamA transporter family.</text>
</comment>
<dbReference type="SUPFAM" id="SSF103481">
    <property type="entry name" value="Multidrug resistance efflux transporter EmrE"/>
    <property type="match status" value="2"/>
</dbReference>
<feature type="transmembrane region" description="Helical" evidence="7">
    <location>
        <begin position="43"/>
        <end position="61"/>
    </location>
</feature>
<dbReference type="Pfam" id="PF00892">
    <property type="entry name" value="EamA"/>
    <property type="match status" value="2"/>
</dbReference>
<feature type="transmembrane region" description="Helical" evidence="7">
    <location>
        <begin position="102"/>
        <end position="121"/>
    </location>
</feature>
<feature type="transmembrane region" description="Helical" evidence="7">
    <location>
        <begin position="73"/>
        <end position="96"/>
    </location>
</feature>
<dbReference type="STRING" id="574087.Acear_1776"/>